<accession>A0A4Q9QPH9</accession>
<evidence type="ECO:0000313" key="7">
    <source>
        <dbReference type="Proteomes" id="UP000293172"/>
    </source>
</evidence>
<evidence type="ECO:0000259" key="3">
    <source>
        <dbReference type="Pfam" id="PF02371"/>
    </source>
</evidence>
<dbReference type="InterPro" id="IPR047650">
    <property type="entry name" value="Transpos_IS110"/>
</dbReference>
<evidence type="ECO:0000313" key="4">
    <source>
        <dbReference type="EMBL" id="TBU80476.1"/>
    </source>
</evidence>
<dbReference type="PANTHER" id="PTHR33055">
    <property type="entry name" value="TRANSPOSASE FOR INSERTION SEQUENCE ELEMENT IS1111A"/>
    <property type="match status" value="1"/>
</dbReference>
<proteinExistence type="predicted"/>
<feature type="coiled-coil region" evidence="1">
    <location>
        <begin position="88"/>
        <end position="150"/>
    </location>
</feature>
<comment type="caution">
    <text evidence="4">The sequence shown here is derived from an EMBL/GenBank/DDBJ whole genome shotgun (WGS) entry which is preliminary data.</text>
</comment>
<dbReference type="GO" id="GO:0006313">
    <property type="term" value="P:DNA transposition"/>
    <property type="evidence" value="ECO:0007669"/>
    <property type="project" value="InterPro"/>
</dbReference>
<dbReference type="Pfam" id="PF01548">
    <property type="entry name" value="DEDD_Tnp_IS110"/>
    <property type="match status" value="1"/>
</dbReference>
<sequence>LALIKKLGQQVACVVLEATGIYYLDLAVALHRAGLPVAVINPRSFHHFANLKLSNSKTDAVDAALLAEYGECMKPGLWQAPDEVLMGLRDIGRQINRLTATRTQAKNRLHALRSKSSTLALLIEDECDGIERLDQRIEKLTKAAIELINQQPHHKQHLANITQAKGIGQASAIAMLAELSVLPRGLKSSQVSRYAGLDVRLCQSGSSVNRPGRLSKAGNAYLRSAFYMPALSAVRHDPNAKAFYDALQKRGKKKIQALCAVMRKYLTGVWACLKLGVPFDSSELFSNEHLKNA</sequence>
<name>A0A4Q9QPH9_9GAMM</name>
<dbReference type="AlphaFoldDB" id="A0A4Q9QPH9"/>
<feature type="domain" description="Transposase IS116/IS110/IS902 C-terminal" evidence="3">
    <location>
        <begin position="160"/>
        <end position="244"/>
    </location>
</feature>
<reference evidence="6 7" key="1">
    <citation type="submission" date="2018-06" db="EMBL/GenBank/DDBJ databases">
        <title>Three novel Pseudomonas species isolated from symptomatic oak.</title>
        <authorList>
            <person name="Bueno-Gonzalez V."/>
            <person name="Brady C."/>
        </authorList>
    </citation>
    <scope>NUCLEOTIDE SEQUENCE [LARGE SCALE GENOMIC DNA]</scope>
    <source>
        <strain evidence="5 6">P26B</strain>
        <strain evidence="4 7">P6B</strain>
    </source>
</reference>
<evidence type="ECO:0000256" key="1">
    <source>
        <dbReference type="SAM" id="Coils"/>
    </source>
</evidence>
<dbReference type="PANTHER" id="PTHR33055:SF3">
    <property type="entry name" value="PUTATIVE TRANSPOSASE FOR IS117-RELATED"/>
    <property type="match status" value="1"/>
</dbReference>
<organism evidence="4 7">
    <name type="scientific">Phytopseudomonas dryadis</name>
    <dbReference type="NCBI Taxonomy" id="2487520"/>
    <lineage>
        <taxon>Bacteria</taxon>
        <taxon>Pseudomonadati</taxon>
        <taxon>Pseudomonadota</taxon>
        <taxon>Gammaproteobacteria</taxon>
        <taxon>Pseudomonadales</taxon>
        <taxon>Pseudomonadaceae</taxon>
        <taxon>Phytopseudomonas</taxon>
    </lineage>
</organism>
<feature type="non-terminal residue" evidence="4">
    <location>
        <position position="1"/>
    </location>
</feature>
<evidence type="ECO:0000313" key="5">
    <source>
        <dbReference type="EMBL" id="TBU98449.1"/>
    </source>
</evidence>
<dbReference type="GO" id="GO:0003677">
    <property type="term" value="F:DNA binding"/>
    <property type="evidence" value="ECO:0007669"/>
    <property type="project" value="InterPro"/>
</dbReference>
<keyword evidence="6" id="KW-1185">Reference proteome</keyword>
<dbReference type="InterPro" id="IPR002525">
    <property type="entry name" value="Transp_IS110-like_N"/>
</dbReference>
<dbReference type="InterPro" id="IPR003346">
    <property type="entry name" value="Transposase_20"/>
</dbReference>
<keyword evidence="1" id="KW-0175">Coiled coil</keyword>
<dbReference type="GO" id="GO:0004803">
    <property type="term" value="F:transposase activity"/>
    <property type="evidence" value="ECO:0007669"/>
    <property type="project" value="InterPro"/>
</dbReference>
<dbReference type="EMBL" id="QJUL01000108">
    <property type="protein sequence ID" value="TBU80476.1"/>
    <property type="molecule type" value="Genomic_DNA"/>
</dbReference>
<gene>
    <name evidence="5" type="ORF">DNK34_25190</name>
    <name evidence="4" type="ORF">DNK44_26345</name>
</gene>
<dbReference type="OrthoDB" id="9795150at2"/>
<dbReference type="EMBL" id="QJUM01000069">
    <property type="protein sequence ID" value="TBU98449.1"/>
    <property type="molecule type" value="Genomic_DNA"/>
</dbReference>
<evidence type="ECO:0000259" key="2">
    <source>
        <dbReference type="Pfam" id="PF01548"/>
    </source>
</evidence>
<evidence type="ECO:0000313" key="6">
    <source>
        <dbReference type="Proteomes" id="UP000291334"/>
    </source>
</evidence>
<dbReference type="RefSeq" id="WP_131199513.1">
    <property type="nucleotide sequence ID" value="NZ_QJUL01000108.1"/>
</dbReference>
<protein>
    <submittedName>
        <fullName evidence="4">IS110 family transposase</fullName>
    </submittedName>
</protein>
<feature type="domain" description="Transposase IS110-like N-terminal" evidence="2">
    <location>
        <begin position="9"/>
        <end position="112"/>
    </location>
</feature>
<dbReference type="Proteomes" id="UP000291334">
    <property type="component" value="Unassembled WGS sequence"/>
</dbReference>
<dbReference type="Pfam" id="PF02371">
    <property type="entry name" value="Transposase_20"/>
    <property type="match status" value="1"/>
</dbReference>
<dbReference type="Proteomes" id="UP000293172">
    <property type="component" value="Unassembled WGS sequence"/>
</dbReference>